<dbReference type="AlphaFoldDB" id="A0A8T2SU23"/>
<dbReference type="GO" id="GO:0008270">
    <property type="term" value="F:zinc ion binding"/>
    <property type="evidence" value="ECO:0007669"/>
    <property type="project" value="UniProtKB-KW"/>
</dbReference>
<evidence type="ECO:0000256" key="6">
    <source>
        <dbReference type="ARBA" id="ARBA00023163"/>
    </source>
</evidence>
<evidence type="ECO:0000256" key="7">
    <source>
        <dbReference type="ARBA" id="ARBA00023242"/>
    </source>
</evidence>
<evidence type="ECO:0000313" key="12">
    <source>
        <dbReference type="Proteomes" id="UP000825935"/>
    </source>
</evidence>
<dbReference type="GO" id="GO:0005634">
    <property type="term" value="C:nucleus"/>
    <property type="evidence" value="ECO:0007669"/>
    <property type="project" value="UniProtKB-SubCell"/>
</dbReference>
<proteinExistence type="predicted"/>
<dbReference type="InterPro" id="IPR000315">
    <property type="entry name" value="Znf_B-box"/>
</dbReference>
<evidence type="ECO:0000256" key="9">
    <source>
        <dbReference type="SAM" id="MobiDB-lite"/>
    </source>
</evidence>
<evidence type="ECO:0000313" key="11">
    <source>
        <dbReference type="EMBL" id="KAH7372464.1"/>
    </source>
</evidence>
<keyword evidence="8" id="KW-0863">Zinc-finger</keyword>
<evidence type="ECO:0000259" key="10">
    <source>
        <dbReference type="PROSITE" id="PS50119"/>
    </source>
</evidence>
<dbReference type="InterPro" id="IPR051979">
    <property type="entry name" value="B-box_zinc_finger"/>
</dbReference>
<name>A0A8T2SU23_CERRI</name>
<dbReference type="PANTHER" id="PTHR31832">
    <property type="entry name" value="B-BOX ZINC FINGER PROTEIN 22"/>
    <property type="match status" value="1"/>
</dbReference>
<protein>
    <recommendedName>
        <fullName evidence="10">B box-type domain-containing protein</fullName>
    </recommendedName>
</protein>
<feature type="compositionally biased region" description="Polar residues" evidence="9">
    <location>
        <begin position="139"/>
        <end position="157"/>
    </location>
</feature>
<feature type="region of interest" description="Disordered" evidence="9">
    <location>
        <begin position="116"/>
        <end position="157"/>
    </location>
</feature>
<keyword evidence="12" id="KW-1185">Reference proteome</keyword>
<dbReference type="PANTHER" id="PTHR31832:SF63">
    <property type="entry name" value="B-BOX ZINC FINGER PROTEIN 23"/>
    <property type="match status" value="1"/>
</dbReference>
<dbReference type="OrthoDB" id="153872at2759"/>
<sequence>MRVQCDVCEKALAEVVCCADEAVLCAPCDQRVHAANKLASKHQRLRLIYSDSNSASSPFPCCDICQEKGAFIFCLEDRALLCRDCDVGIHASNSLAAKHQRFLATGVRVALESKNHAADNGDAKKPEAPQPQPPATGMSVATVSTSNGSAHPSYSGESAQQCIGANELRVVEKSFKHPEDWQNTESLDLADLDPNYSLNELEFSKALLNEDWTMDLSIFNDHIYGDFAEVPDASLSMYPPISHGSEVVSKVKQRRDVPELVPDFDDDVSVVPDLSPTSFHVPHVKKRRFFTGI</sequence>
<dbReference type="Gene3D" id="3.30.160.60">
    <property type="entry name" value="Classic Zinc Finger"/>
    <property type="match status" value="1"/>
</dbReference>
<dbReference type="EMBL" id="CM035422">
    <property type="protein sequence ID" value="KAH7372464.1"/>
    <property type="molecule type" value="Genomic_DNA"/>
</dbReference>
<dbReference type="Proteomes" id="UP000825935">
    <property type="component" value="Chromosome 17"/>
</dbReference>
<dbReference type="Pfam" id="PF00643">
    <property type="entry name" value="zf-B_box"/>
    <property type="match status" value="1"/>
</dbReference>
<keyword evidence="7" id="KW-0539">Nucleus</keyword>
<evidence type="ECO:0000256" key="1">
    <source>
        <dbReference type="ARBA" id="ARBA00004123"/>
    </source>
</evidence>
<feature type="compositionally biased region" description="Basic and acidic residues" evidence="9">
    <location>
        <begin position="116"/>
        <end position="127"/>
    </location>
</feature>
<dbReference type="InterPro" id="IPR049808">
    <property type="entry name" value="CONSTANS-like_Bbox1"/>
</dbReference>
<dbReference type="GO" id="GO:0009640">
    <property type="term" value="P:photomorphogenesis"/>
    <property type="evidence" value="ECO:0007669"/>
    <property type="project" value="TreeGrafter"/>
</dbReference>
<keyword evidence="5" id="KW-0805">Transcription regulation</keyword>
<evidence type="ECO:0000256" key="8">
    <source>
        <dbReference type="PROSITE-ProRule" id="PRU00024"/>
    </source>
</evidence>
<evidence type="ECO:0000256" key="4">
    <source>
        <dbReference type="ARBA" id="ARBA00022833"/>
    </source>
</evidence>
<dbReference type="GO" id="GO:0006355">
    <property type="term" value="P:regulation of DNA-templated transcription"/>
    <property type="evidence" value="ECO:0007669"/>
    <property type="project" value="TreeGrafter"/>
</dbReference>
<comment type="subcellular location">
    <subcellularLocation>
        <location evidence="1">Nucleus</location>
    </subcellularLocation>
</comment>
<feature type="domain" description="B box-type" evidence="10">
    <location>
        <begin position="1"/>
        <end position="47"/>
    </location>
</feature>
<comment type="caution">
    <text evidence="11">The sequence shown here is derived from an EMBL/GenBank/DDBJ whole genome shotgun (WGS) entry which is preliminary data.</text>
</comment>
<keyword evidence="6" id="KW-0804">Transcription</keyword>
<keyword evidence="4" id="KW-0862">Zinc</keyword>
<feature type="domain" description="B box-type" evidence="10">
    <location>
        <begin position="62"/>
        <end position="104"/>
    </location>
</feature>
<reference evidence="11" key="1">
    <citation type="submission" date="2021-08" db="EMBL/GenBank/DDBJ databases">
        <title>WGS assembly of Ceratopteris richardii.</title>
        <authorList>
            <person name="Marchant D.B."/>
            <person name="Chen G."/>
            <person name="Jenkins J."/>
            <person name="Shu S."/>
            <person name="Leebens-Mack J."/>
            <person name="Grimwood J."/>
            <person name="Schmutz J."/>
            <person name="Soltis P."/>
            <person name="Soltis D."/>
            <person name="Chen Z.-H."/>
        </authorList>
    </citation>
    <scope>NUCLEOTIDE SEQUENCE</scope>
    <source>
        <strain evidence="11">Whitten #5841</strain>
        <tissue evidence="11">Leaf</tissue>
    </source>
</reference>
<dbReference type="CDD" id="cd19821">
    <property type="entry name" value="Bbox1_BBX-like"/>
    <property type="match status" value="2"/>
</dbReference>
<dbReference type="PROSITE" id="PS50119">
    <property type="entry name" value="ZF_BBOX"/>
    <property type="match status" value="2"/>
</dbReference>
<accession>A0A8T2SU23</accession>
<organism evidence="11 12">
    <name type="scientific">Ceratopteris richardii</name>
    <name type="common">Triangle waterfern</name>
    <dbReference type="NCBI Taxonomy" id="49495"/>
    <lineage>
        <taxon>Eukaryota</taxon>
        <taxon>Viridiplantae</taxon>
        <taxon>Streptophyta</taxon>
        <taxon>Embryophyta</taxon>
        <taxon>Tracheophyta</taxon>
        <taxon>Polypodiopsida</taxon>
        <taxon>Polypodiidae</taxon>
        <taxon>Polypodiales</taxon>
        <taxon>Pteridineae</taxon>
        <taxon>Pteridaceae</taxon>
        <taxon>Parkerioideae</taxon>
        <taxon>Ceratopteris</taxon>
    </lineage>
</organism>
<evidence type="ECO:0000256" key="3">
    <source>
        <dbReference type="ARBA" id="ARBA00022737"/>
    </source>
</evidence>
<dbReference type="SMART" id="SM00336">
    <property type="entry name" value="BBOX"/>
    <property type="match status" value="2"/>
</dbReference>
<keyword evidence="2" id="KW-0479">Metal-binding</keyword>
<keyword evidence="3" id="KW-0677">Repeat</keyword>
<gene>
    <name evidence="11" type="ORF">KP509_17G005800</name>
</gene>
<evidence type="ECO:0000256" key="2">
    <source>
        <dbReference type="ARBA" id="ARBA00022723"/>
    </source>
</evidence>
<evidence type="ECO:0000256" key="5">
    <source>
        <dbReference type="ARBA" id="ARBA00023015"/>
    </source>
</evidence>